<dbReference type="EnsemblMetazoa" id="ACOM036491-RA">
    <property type="protein sequence ID" value="ACOM036491-PA.1"/>
    <property type="gene ID" value="ACOM036491"/>
</dbReference>
<sequence>MIKQQAEPARPPDDCFLCDFSTPPRLPTETLRAARCENIACANLFALHVSNRDAPGRPLPTRCSSRRSGALLENDDLNLGRLALLAGDGAVVDAIVDTICLQNRYPADEPLLGATVYRRNGTETIFG</sequence>
<name>A0A8W7PRP7_ANOCL</name>
<evidence type="ECO:0000313" key="1">
    <source>
        <dbReference type="EnsemblMetazoa" id="ACOM036491-PA.1"/>
    </source>
</evidence>
<proteinExistence type="predicted"/>
<reference evidence="1" key="1">
    <citation type="submission" date="2022-08" db="UniProtKB">
        <authorList>
            <consortium name="EnsemblMetazoa"/>
        </authorList>
    </citation>
    <scope>IDENTIFICATION</scope>
</reference>
<accession>A0A8W7PRP7</accession>
<dbReference type="Proteomes" id="UP000075882">
    <property type="component" value="Unassembled WGS sequence"/>
</dbReference>
<protein>
    <submittedName>
        <fullName evidence="1">Uncharacterized protein</fullName>
    </submittedName>
</protein>
<organism evidence="1">
    <name type="scientific">Anopheles coluzzii</name>
    <name type="common">African malaria mosquito</name>
    <dbReference type="NCBI Taxonomy" id="1518534"/>
    <lineage>
        <taxon>Eukaryota</taxon>
        <taxon>Metazoa</taxon>
        <taxon>Ecdysozoa</taxon>
        <taxon>Arthropoda</taxon>
        <taxon>Hexapoda</taxon>
        <taxon>Insecta</taxon>
        <taxon>Pterygota</taxon>
        <taxon>Neoptera</taxon>
        <taxon>Endopterygota</taxon>
        <taxon>Diptera</taxon>
        <taxon>Nematocera</taxon>
        <taxon>Culicoidea</taxon>
        <taxon>Culicidae</taxon>
        <taxon>Anophelinae</taxon>
        <taxon>Anopheles</taxon>
    </lineage>
</organism>
<dbReference type="AlphaFoldDB" id="A0A8W7PRP7"/>